<reference evidence="2 4" key="2">
    <citation type="submission" date="2021-03" db="EMBL/GenBank/DDBJ databases">
        <title>Rapid diversification of plasmids in a genus of pathogenic and nitrogen fixing bacteria.</title>
        <authorList>
            <person name="Weisberg A.J."/>
            <person name="Miller M."/>
            <person name="Ream W."/>
            <person name="Grunwald N.J."/>
            <person name="Chang J.H."/>
        </authorList>
    </citation>
    <scope>NUCLEOTIDE SEQUENCE [LARGE SCALE GENOMIC DNA]</scope>
    <source>
        <strain evidence="2 4">AF3.44</strain>
    </source>
</reference>
<dbReference type="Pfam" id="PF13711">
    <property type="entry name" value="DUF4160"/>
    <property type="match status" value="1"/>
</dbReference>
<keyword evidence="4" id="KW-1185">Reference proteome</keyword>
<dbReference type="InterPro" id="IPR025427">
    <property type="entry name" value="DUF4160"/>
</dbReference>
<evidence type="ECO:0000313" key="4">
    <source>
        <dbReference type="Proteomes" id="UP000826513"/>
    </source>
</evidence>
<dbReference type="EMBL" id="CP072168">
    <property type="protein sequence ID" value="QYA09509.1"/>
    <property type="molecule type" value="Genomic_DNA"/>
</dbReference>
<evidence type="ECO:0000313" key="3">
    <source>
        <dbReference type="Proteomes" id="UP000298545"/>
    </source>
</evidence>
<evidence type="ECO:0000313" key="1">
    <source>
        <dbReference type="EMBL" id="QCJ00049.1"/>
    </source>
</evidence>
<dbReference type="OrthoDB" id="122670at2"/>
<dbReference type="Proteomes" id="UP000298545">
    <property type="component" value="Chromosome linear"/>
</dbReference>
<dbReference type="KEGG" id="alf:CFBP5473_19110"/>
<dbReference type="STRING" id="1367849.GCA_000518585_01925"/>
<reference evidence="1 3" key="1">
    <citation type="submission" date="2019-04" db="EMBL/GenBank/DDBJ databases">
        <title>Complete genome sequence of Agrobacterium larrymoorei CFBP5473.</title>
        <authorList>
            <person name="Haryono M."/>
            <person name="Chou L."/>
            <person name="Lin Y.-C."/>
            <person name="Lai E.-M."/>
            <person name="Kuo C.-H."/>
        </authorList>
    </citation>
    <scope>NUCLEOTIDE SEQUENCE [LARGE SCALE GENOMIC DNA]</scope>
    <source>
        <strain evidence="1 3">CFBP5473</strain>
    </source>
</reference>
<dbReference type="RefSeq" id="WP_027674726.1">
    <property type="nucleotide sequence ID" value="NZ_CP039692.1"/>
</dbReference>
<gene>
    <name evidence="1" type="ORF">CFBP5473_19110</name>
    <name evidence="2" type="ORF">J5285_19240</name>
</gene>
<name>A0A4D7DU78_9HYPH</name>
<sequence length="78" mass="9323">MPTLLIWQGYKFRFYSSDGGEPPHVHIVKDKRSAKVWLINMEIAYNHGYNNREVAEFLAKIDESRADWMEKWNEFFGI</sequence>
<evidence type="ECO:0000313" key="2">
    <source>
        <dbReference type="EMBL" id="QYA09509.1"/>
    </source>
</evidence>
<dbReference type="Proteomes" id="UP000826513">
    <property type="component" value="Chromosome 2"/>
</dbReference>
<dbReference type="AlphaFoldDB" id="A0A4D7DU78"/>
<dbReference type="EMBL" id="CP039692">
    <property type="protein sequence ID" value="QCJ00049.1"/>
    <property type="molecule type" value="Genomic_DNA"/>
</dbReference>
<accession>A0A4D7DU78</accession>
<organism evidence="1 3">
    <name type="scientific">Agrobacterium larrymoorei</name>
    <dbReference type="NCBI Taxonomy" id="160699"/>
    <lineage>
        <taxon>Bacteria</taxon>
        <taxon>Pseudomonadati</taxon>
        <taxon>Pseudomonadota</taxon>
        <taxon>Alphaproteobacteria</taxon>
        <taxon>Hyphomicrobiales</taxon>
        <taxon>Rhizobiaceae</taxon>
        <taxon>Rhizobium/Agrobacterium group</taxon>
        <taxon>Agrobacterium</taxon>
    </lineage>
</organism>
<proteinExistence type="predicted"/>
<protein>
    <submittedName>
        <fullName evidence="1">DUF4160 domain-containing protein</fullName>
    </submittedName>
</protein>